<sequence length="258" mass="28294">MVPTNNQSQKQTIPLDQVNSKDEKGKDTPVFKIDVTIDNPDISTSTSSERTQTIGGVFRGIAAASRAKIPILRAASTKAVRSIGSNRPLAFASEGAVAGNVLMPRWMYYGAWGLSGVAIGADITSRTWDAPKDKQWETAAYWTAFHVPASLVVPAVIIHQIVHAAEHSMEHHKYAKRIPARARPFFPVGVALLSIIPIVPTVDHVAEMIMEPTLGKYLGLEFNHHHHHHHANDNHSDNEGQNENSPPTESNKGKEKED</sequence>
<dbReference type="InterPro" id="IPR019560">
    <property type="entry name" value="Mitochondrial_18_kDa_protein"/>
</dbReference>
<accession>A0A7S4AHR1</accession>
<evidence type="ECO:0000313" key="2">
    <source>
        <dbReference type="EMBL" id="CAE0716123.1"/>
    </source>
</evidence>
<feature type="region of interest" description="Disordered" evidence="1">
    <location>
        <begin position="1"/>
        <end position="26"/>
    </location>
</feature>
<feature type="compositionally biased region" description="Polar residues" evidence="1">
    <location>
        <begin position="1"/>
        <end position="18"/>
    </location>
</feature>
<name>A0A7S4AHR1_9STRA</name>
<proteinExistence type="predicted"/>
<dbReference type="EMBL" id="HBIX01011818">
    <property type="protein sequence ID" value="CAE0716123.1"/>
    <property type="molecule type" value="Transcribed_RNA"/>
</dbReference>
<dbReference type="Pfam" id="PF10558">
    <property type="entry name" value="MTP18"/>
    <property type="match status" value="1"/>
</dbReference>
<feature type="compositionally biased region" description="Polar residues" evidence="1">
    <location>
        <begin position="239"/>
        <end position="250"/>
    </location>
</feature>
<reference evidence="2" key="1">
    <citation type="submission" date="2021-01" db="EMBL/GenBank/DDBJ databases">
        <authorList>
            <person name="Corre E."/>
            <person name="Pelletier E."/>
            <person name="Niang G."/>
            <person name="Scheremetjew M."/>
            <person name="Finn R."/>
            <person name="Kale V."/>
            <person name="Holt S."/>
            <person name="Cochrane G."/>
            <person name="Meng A."/>
            <person name="Brown T."/>
            <person name="Cohen L."/>
        </authorList>
    </citation>
    <scope>NUCLEOTIDE SEQUENCE</scope>
    <source>
        <strain evidence="2">10249 10 AB</strain>
    </source>
</reference>
<feature type="region of interest" description="Disordered" evidence="1">
    <location>
        <begin position="226"/>
        <end position="258"/>
    </location>
</feature>
<protein>
    <recommendedName>
        <fullName evidence="3">Mitochondrial fission process protein 1</fullName>
    </recommendedName>
</protein>
<organism evidence="2">
    <name type="scientific">Pseudo-nitzschia australis</name>
    <dbReference type="NCBI Taxonomy" id="44445"/>
    <lineage>
        <taxon>Eukaryota</taxon>
        <taxon>Sar</taxon>
        <taxon>Stramenopiles</taxon>
        <taxon>Ochrophyta</taxon>
        <taxon>Bacillariophyta</taxon>
        <taxon>Bacillariophyceae</taxon>
        <taxon>Bacillariophycidae</taxon>
        <taxon>Bacillariales</taxon>
        <taxon>Bacillariaceae</taxon>
        <taxon>Pseudo-nitzschia</taxon>
    </lineage>
</organism>
<gene>
    <name evidence="2" type="ORF">PAUS00366_LOCUS8875</name>
</gene>
<evidence type="ECO:0000256" key="1">
    <source>
        <dbReference type="SAM" id="MobiDB-lite"/>
    </source>
</evidence>
<evidence type="ECO:0008006" key="3">
    <source>
        <dbReference type="Google" id="ProtNLM"/>
    </source>
</evidence>
<dbReference type="AlphaFoldDB" id="A0A7S4AHR1"/>